<proteinExistence type="inferred from homology"/>
<name>A0A8K0RRW7_9HYPO</name>
<reference evidence="9" key="1">
    <citation type="journal article" date="2021" name="Nat. Commun.">
        <title>Genetic determinants of endophytism in the Arabidopsis root mycobiome.</title>
        <authorList>
            <person name="Mesny F."/>
            <person name="Miyauchi S."/>
            <person name="Thiergart T."/>
            <person name="Pickel B."/>
            <person name="Atanasova L."/>
            <person name="Karlsson M."/>
            <person name="Huettel B."/>
            <person name="Barry K.W."/>
            <person name="Haridas S."/>
            <person name="Chen C."/>
            <person name="Bauer D."/>
            <person name="Andreopoulos W."/>
            <person name="Pangilinan J."/>
            <person name="LaButti K."/>
            <person name="Riley R."/>
            <person name="Lipzen A."/>
            <person name="Clum A."/>
            <person name="Drula E."/>
            <person name="Henrissat B."/>
            <person name="Kohler A."/>
            <person name="Grigoriev I.V."/>
            <person name="Martin F.M."/>
            <person name="Hacquard S."/>
        </authorList>
    </citation>
    <scope>NUCLEOTIDE SEQUENCE</scope>
    <source>
        <strain evidence="9">MPI-SDFR-AT-0068</strain>
    </source>
</reference>
<evidence type="ECO:0000256" key="2">
    <source>
        <dbReference type="ARBA" id="ARBA00022692"/>
    </source>
</evidence>
<dbReference type="Proteomes" id="UP000813427">
    <property type="component" value="Unassembled WGS sequence"/>
</dbReference>
<keyword evidence="10" id="KW-1185">Reference proteome</keyword>
<dbReference type="PANTHER" id="PTHR33048:SF96">
    <property type="entry name" value="INTEGRAL MEMBRANE PROTEIN"/>
    <property type="match status" value="1"/>
</dbReference>
<evidence type="ECO:0000313" key="10">
    <source>
        <dbReference type="Proteomes" id="UP000813427"/>
    </source>
</evidence>
<feature type="transmembrane region" description="Helical" evidence="7">
    <location>
        <begin position="86"/>
        <end position="110"/>
    </location>
</feature>
<feature type="transmembrane region" description="Helical" evidence="7">
    <location>
        <begin position="43"/>
        <end position="66"/>
    </location>
</feature>
<dbReference type="AlphaFoldDB" id="A0A8K0RRW7"/>
<keyword evidence="4 7" id="KW-0472">Membrane</keyword>
<keyword evidence="2 7" id="KW-0812">Transmembrane</keyword>
<comment type="similarity">
    <text evidence="5">Belongs to the SAT4 family.</text>
</comment>
<keyword evidence="3 7" id="KW-1133">Transmembrane helix</keyword>
<feature type="compositionally biased region" description="Gly residues" evidence="6">
    <location>
        <begin position="307"/>
        <end position="319"/>
    </location>
</feature>
<evidence type="ECO:0000256" key="6">
    <source>
        <dbReference type="SAM" id="MobiDB-lite"/>
    </source>
</evidence>
<comment type="subcellular location">
    <subcellularLocation>
        <location evidence="1">Membrane</location>
        <topology evidence="1">Multi-pass membrane protein</topology>
    </subcellularLocation>
</comment>
<dbReference type="OrthoDB" id="3936451at2759"/>
<protein>
    <recommendedName>
        <fullName evidence="8">Rhodopsin domain-containing protein</fullName>
    </recommendedName>
</protein>
<dbReference type="Pfam" id="PF20684">
    <property type="entry name" value="Fung_rhodopsin"/>
    <property type="match status" value="1"/>
</dbReference>
<dbReference type="EMBL" id="JAGPXF010000006">
    <property type="protein sequence ID" value="KAH7239037.1"/>
    <property type="molecule type" value="Genomic_DNA"/>
</dbReference>
<evidence type="ECO:0000313" key="9">
    <source>
        <dbReference type="EMBL" id="KAH7239037.1"/>
    </source>
</evidence>
<feature type="transmembrane region" description="Helical" evidence="7">
    <location>
        <begin position="170"/>
        <end position="190"/>
    </location>
</feature>
<dbReference type="GO" id="GO:0016020">
    <property type="term" value="C:membrane"/>
    <property type="evidence" value="ECO:0007669"/>
    <property type="project" value="UniProtKB-SubCell"/>
</dbReference>
<accession>A0A8K0RRW7</accession>
<evidence type="ECO:0000256" key="3">
    <source>
        <dbReference type="ARBA" id="ARBA00022989"/>
    </source>
</evidence>
<feature type="compositionally biased region" description="Basic and acidic residues" evidence="6">
    <location>
        <begin position="352"/>
        <end position="362"/>
    </location>
</feature>
<evidence type="ECO:0000256" key="4">
    <source>
        <dbReference type="ARBA" id="ARBA00023136"/>
    </source>
</evidence>
<dbReference type="InterPro" id="IPR049326">
    <property type="entry name" value="Rhodopsin_dom_fungi"/>
</dbReference>
<feature type="region of interest" description="Disordered" evidence="6">
    <location>
        <begin position="294"/>
        <end position="323"/>
    </location>
</feature>
<feature type="transmembrane region" description="Helical" evidence="7">
    <location>
        <begin position="12"/>
        <end position="31"/>
    </location>
</feature>
<feature type="domain" description="Rhodopsin" evidence="8">
    <location>
        <begin position="27"/>
        <end position="283"/>
    </location>
</feature>
<evidence type="ECO:0000256" key="7">
    <source>
        <dbReference type="SAM" id="Phobius"/>
    </source>
</evidence>
<feature type="transmembrane region" description="Helical" evidence="7">
    <location>
        <begin position="122"/>
        <end position="150"/>
    </location>
</feature>
<gene>
    <name evidence="9" type="ORF">BKA59DRAFT_268102</name>
</gene>
<dbReference type="InterPro" id="IPR052337">
    <property type="entry name" value="SAT4-like"/>
</dbReference>
<feature type="region of interest" description="Disordered" evidence="6">
    <location>
        <begin position="339"/>
        <end position="367"/>
    </location>
</feature>
<evidence type="ECO:0000256" key="1">
    <source>
        <dbReference type="ARBA" id="ARBA00004141"/>
    </source>
</evidence>
<sequence>MAIPNRGPELQAVCYTLLIASVIALGLRVYVRLRLVKNFGFDDWCMCCALVTFFLFCFSALMGVHYGTGRHREDLDPDDFKEAMKYWWWCYLWYCLTMIASKISIGYLLLRITNRKLDVWIIYSVMAITVCTGIVFFFVTLFQCSPISFFWNKDQPGTCVKPEVIMALTYLYSVFSVISDFTCAILPMFLVAKLNMGRKTKLALIPIMAMACVASSAVVVRFAFVKDFKNPDFLCKSLNAIHTSIYTNHTTPGATIDIAIWSTTEQGLAITAGSLATLRPLLRSLGRKLGITTSGRSELRDTDQHMGSGGFRPAGGTNGSGNKHRDLFSLATFAREDDLEGHGRDGQTTYTGEHHYDGRSSAEKGVSAWSVRRAADNDSEEELTGTGLGGTSRAVKVTTTFQVQEDRI</sequence>
<organism evidence="9 10">
    <name type="scientific">Fusarium tricinctum</name>
    <dbReference type="NCBI Taxonomy" id="61284"/>
    <lineage>
        <taxon>Eukaryota</taxon>
        <taxon>Fungi</taxon>
        <taxon>Dikarya</taxon>
        <taxon>Ascomycota</taxon>
        <taxon>Pezizomycotina</taxon>
        <taxon>Sordariomycetes</taxon>
        <taxon>Hypocreomycetidae</taxon>
        <taxon>Hypocreales</taxon>
        <taxon>Nectriaceae</taxon>
        <taxon>Fusarium</taxon>
        <taxon>Fusarium tricinctum species complex</taxon>
    </lineage>
</organism>
<evidence type="ECO:0000259" key="8">
    <source>
        <dbReference type="Pfam" id="PF20684"/>
    </source>
</evidence>
<feature type="transmembrane region" description="Helical" evidence="7">
    <location>
        <begin position="202"/>
        <end position="224"/>
    </location>
</feature>
<evidence type="ECO:0000256" key="5">
    <source>
        <dbReference type="ARBA" id="ARBA00038359"/>
    </source>
</evidence>
<dbReference type="PANTHER" id="PTHR33048">
    <property type="entry name" value="PTH11-LIKE INTEGRAL MEMBRANE PROTEIN (AFU_ORTHOLOGUE AFUA_5G11245)"/>
    <property type="match status" value="1"/>
</dbReference>
<comment type="caution">
    <text evidence="9">The sequence shown here is derived from an EMBL/GenBank/DDBJ whole genome shotgun (WGS) entry which is preliminary data.</text>
</comment>